<reference evidence="1" key="1">
    <citation type="journal article" date="2014" name="Int. J. Syst. Evol. Microbiol.">
        <title>Complete genome sequence of Corynebacterium casei LMG S-19264T (=DSM 44701T), isolated from a smear-ripened cheese.</title>
        <authorList>
            <consortium name="US DOE Joint Genome Institute (JGI-PGF)"/>
            <person name="Walter F."/>
            <person name="Albersmeier A."/>
            <person name="Kalinowski J."/>
            <person name="Ruckert C."/>
        </authorList>
    </citation>
    <scope>NUCLEOTIDE SEQUENCE</scope>
    <source>
        <strain evidence="1">JCM 3276</strain>
    </source>
</reference>
<organism evidence="1 2">
    <name type="scientific">Actinokineospora fastidiosa</name>
    <dbReference type="NCBI Taxonomy" id="1816"/>
    <lineage>
        <taxon>Bacteria</taxon>
        <taxon>Bacillati</taxon>
        <taxon>Actinomycetota</taxon>
        <taxon>Actinomycetes</taxon>
        <taxon>Pseudonocardiales</taxon>
        <taxon>Pseudonocardiaceae</taxon>
        <taxon>Actinokineospora</taxon>
    </lineage>
</organism>
<gene>
    <name evidence="1" type="ORF">GCM10010171_56560</name>
</gene>
<protein>
    <submittedName>
        <fullName evidence="1">Uncharacterized protein</fullName>
    </submittedName>
</protein>
<accession>A0A918GQ99</accession>
<evidence type="ECO:0000313" key="1">
    <source>
        <dbReference type="EMBL" id="GGS54122.1"/>
    </source>
</evidence>
<name>A0A918GQ99_9PSEU</name>
<keyword evidence="2" id="KW-1185">Reference proteome</keyword>
<proteinExistence type="predicted"/>
<comment type="caution">
    <text evidence="1">The sequence shown here is derived from an EMBL/GenBank/DDBJ whole genome shotgun (WGS) entry which is preliminary data.</text>
</comment>
<reference evidence="1" key="2">
    <citation type="submission" date="2020-09" db="EMBL/GenBank/DDBJ databases">
        <authorList>
            <person name="Sun Q."/>
            <person name="Ohkuma M."/>
        </authorList>
    </citation>
    <scope>NUCLEOTIDE SEQUENCE</scope>
    <source>
        <strain evidence="1">JCM 3276</strain>
    </source>
</reference>
<dbReference type="EMBL" id="BMRB01000007">
    <property type="protein sequence ID" value="GGS54122.1"/>
    <property type="molecule type" value="Genomic_DNA"/>
</dbReference>
<sequence>MVSEQGRDDRRVLVATVVAGDEADDALPAVRCAAVIERLGGLAARVVDLDLRSPFRGDPAPWARLAESDAVFLPGGRPGDAERIRDLLGVPVLSWRDTAATVLVAQVLTTLTRLGHPPRVARVVIAGAETMPVVEPLLLAAGVRDLTVWNLADAAAFPLRDIAADAHIVLDLDALWPWTGPADLDPVVITARGDHDPLITLPGLLRALAGTPGAQPHITVLHACVLALVMATGADHHLPRIPADELADRTADAATGALRARSRRFDG</sequence>
<dbReference type="Proteomes" id="UP000660680">
    <property type="component" value="Unassembled WGS sequence"/>
</dbReference>
<evidence type="ECO:0000313" key="2">
    <source>
        <dbReference type="Proteomes" id="UP000660680"/>
    </source>
</evidence>
<dbReference type="AlphaFoldDB" id="A0A918GQ99"/>